<dbReference type="InterPro" id="IPR018666">
    <property type="entry name" value="DUF2125"/>
</dbReference>
<comment type="caution">
    <text evidence="1">The sequence shown here is derived from an EMBL/GenBank/DDBJ whole genome shotgun (WGS) entry which is preliminary data.</text>
</comment>
<reference evidence="1 2" key="1">
    <citation type="submission" date="2021-06" db="EMBL/GenBank/DDBJ databases">
        <title>Nitratireductor porphyridii sp. nov., isolated from a small marine red alga, Porphyridium purpureum in South Korea.</title>
        <authorList>
            <person name="Kim K.H."/>
            <person name="Kristyanto S."/>
            <person name="Jeon C.O."/>
        </authorList>
    </citation>
    <scope>NUCLEOTIDE SEQUENCE [LARGE SCALE GENOMIC DNA]</scope>
    <source>
        <strain evidence="1 2">R6</strain>
    </source>
</reference>
<evidence type="ECO:0000313" key="2">
    <source>
        <dbReference type="Proteomes" id="UP000777661"/>
    </source>
</evidence>
<dbReference type="EMBL" id="JAHSQO010000002">
    <property type="protein sequence ID" value="MBY8915933.1"/>
    <property type="molecule type" value="Genomic_DNA"/>
</dbReference>
<dbReference type="Proteomes" id="UP000777661">
    <property type="component" value="Unassembled WGS sequence"/>
</dbReference>
<name>A0ABS7R4S8_9HYPH</name>
<sequence length="331" mass="35694">MPSRKRARRSFSRRFFLFALFIVLVILAYTGAWFYAADTLEQRTITAIEDLNAGHQRANCEEPTARGYPFRIGLFCRSVFYEDAENGVSVSAGAFRSAAQVYQPMRTVGELDAPARIATPYLPAIEADWENMRISARLTASLPERLSSEAKNVVLTLDDDNRQPIARAGNIQAHTRQNGTDLDLALIAQALTIDPGLTNGTAIPAIDGELLVTLDDGVALASTSVPELRGRSGTVENLNLKIAGGNAGLTVKGPIRIDENGLIDAELRVTVNEPQRIAQLVGQIVPDKRDEIAGITAGLANLGAAPTLPVNIRQGRVFVGFLPLGSIPPVR</sequence>
<protein>
    <submittedName>
        <fullName evidence="1">DUF2125 domain-containing protein</fullName>
    </submittedName>
</protein>
<dbReference type="Pfam" id="PF09898">
    <property type="entry name" value="DUF2125"/>
    <property type="match status" value="1"/>
</dbReference>
<gene>
    <name evidence="1" type="ORF">KVG22_05000</name>
</gene>
<accession>A0ABS7R4S8</accession>
<dbReference type="RefSeq" id="WP_223005323.1">
    <property type="nucleotide sequence ID" value="NZ_JAHSQO010000002.1"/>
</dbReference>
<keyword evidence="2" id="KW-1185">Reference proteome</keyword>
<proteinExistence type="predicted"/>
<evidence type="ECO:0000313" key="1">
    <source>
        <dbReference type="EMBL" id="MBY8915933.1"/>
    </source>
</evidence>
<organism evidence="1 2">
    <name type="scientific">Nitratireductor rhodophyticola</name>
    <dbReference type="NCBI Taxonomy" id="2854036"/>
    <lineage>
        <taxon>Bacteria</taxon>
        <taxon>Pseudomonadati</taxon>
        <taxon>Pseudomonadota</taxon>
        <taxon>Alphaproteobacteria</taxon>
        <taxon>Hyphomicrobiales</taxon>
        <taxon>Phyllobacteriaceae</taxon>
        <taxon>Nitratireductor</taxon>
    </lineage>
</organism>